<dbReference type="EMBL" id="JAATJH010000009">
    <property type="protein sequence ID" value="NJC28261.1"/>
    <property type="molecule type" value="Genomic_DNA"/>
</dbReference>
<protein>
    <recommendedName>
        <fullName evidence="4">Lysine-specific metallo-endopeptidase domain-containing protein</fullName>
    </recommendedName>
</protein>
<evidence type="ECO:0000256" key="1">
    <source>
        <dbReference type="SAM" id="MobiDB-lite"/>
    </source>
</evidence>
<keyword evidence="3" id="KW-1185">Reference proteome</keyword>
<evidence type="ECO:0008006" key="4">
    <source>
        <dbReference type="Google" id="ProtNLM"/>
    </source>
</evidence>
<comment type="caution">
    <text evidence="2">The sequence shown here is derived from an EMBL/GenBank/DDBJ whole genome shotgun (WGS) entry which is preliminary data.</text>
</comment>
<name>A0ABX0XGC1_9BACT</name>
<dbReference type="PROSITE" id="PS51257">
    <property type="entry name" value="PROKAR_LIPOPROTEIN"/>
    <property type="match status" value="1"/>
</dbReference>
<organism evidence="2 3">
    <name type="scientific">Neolewinella antarctica</name>
    <dbReference type="NCBI Taxonomy" id="442734"/>
    <lineage>
        <taxon>Bacteria</taxon>
        <taxon>Pseudomonadati</taxon>
        <taxon>Bacteroidota</taxon>
        <taxon>Saprospiria</taxon>
        <taxon>Saprospirales</taxon>
        <taxon>Lewinellaceae</taxon>
        <taxon>Neolewinella</taxon>
    </lineage>
</organism>
<evidence type="ECO:0000313" key="3">
    <source>
        <dbReference type="Proteomes" id="UP000770785"/>
    </source>
</evidence>
<dbReference type="RefSeq" id="WP_168040090.1">
    <property type="nucleotide sequence ID" value="NZ_JAATJH010000009.1"/>
</dbReference>
<feature type="region of interest" description="Disordered" evidence="1">
    <location>
        <begin position="261"/>
        <end position="286"/>
    </location>
</feature>
<sequence length="529" mass="58176">MDHIQRSHSNTNQLSKIAKHTLLAIILIVTIIGCESDGSEKLILKSCILDDCVTNNNSFLVNHDESSKSDLLNNPDFKIKMSEFWNSQAGPRSKTEMCLPAWGYVDQHIIKKGSIKQYVLPFISPESNEVNAFLMITEELNSGNFHFNYVLYDEVATMVKYNEPDANENSFTKVGLTRQAAAKVFIRERQSLFNLADDSMGKYLSDGNTGQSLRKCLTEVAYPGTSITNCWHIFGGAQDEYYLYSDCETFYVEFNEDCGGGGDHGDDEGQNGGGGGGQDDESGISIRTDEKCNPSIEDCIEADGVTLNWINNIPDQIVFDPSLSLIPCARSVLDDYTDLKHDLRQKITDIFGDNNPKISLTFKAGYTGSNYAITNVPSIGGGAGTPVSLQSFYAEITLSTDPNHSGCSKDLILSTIVHETIHAYYDYIYARDGNIVINEHPYFGNSGDAHHFAMAADYVAEIAGILRGYNPNLSSETAEDLSWAGLEGTGLYENMGNQALKNRISGTLAAANCRATNSTINSYNYLRCP</sequence>
<accession>A0ABX0XGC1</accession>
<gene>
    <name evidence="2" type="ORF">GGR27_003782</name>
</gene>
<evidence type="ECO:0000313" key="2">
    <source>
        <dbReference type="EMBL" id="NJC28261.1"/>
    </source>
</evidence>
<dbReference type="Proteomes" id="UP000770785">
    <property type="component" value="Unassembled WGS sequence"/>
</dbReference>
<proteinExistence type="predicted"/>
<reference evidence="2 3" key="1">
    <citation type="submission" date="2020-03" db="EMBL/GenBank/DDBJ databases">
        <title>Genomic Encyclopedia of Type Strains, Phase IV (KMG-IV): sequencing the most valuable type-strain genomes for metagenomic binning, comparative biology and taxonomic classification.</title>
        <authorList>
            <person name="Goeker M."/>
        </authorList>
    </citation>
    <scope>NUCLEOTIDE SEQUENCE [LARGE SCALE GENOMIC DNA]</scope>
    <source>
        <strain evidence="2 3">DSM 105096</strain>
    </source>
</reference>